<sequence length="251" mass="25619">MTRRLTGKAAVVTGGAHGIGAAIVARFVAEGASVTIADVEETEGRALAERLGPGCRFVPCDVTRSSAVAGAVDSTVAEFGALDVMVNNAGVGAASSVVEMDETQWRRVIQVNLDGTFHGIKHAAPAIRRGGGGAILNLSSIAAGRAMRGMAAYSAAKAGIEALTRTAAVELRENGIRVNAIVPGLVQTAAAQQGSEVLARGLGMSVDQYFATRQGRWGTADEVAAVAVHLVSDEASFTSGLLYRIDNGGTA</sequence>
<dbReference type="OrthoDB" id="7064009at2"/>
<dbReference type="InterPro" id="IPR036291">
    <property type="entry name" value="NAD(P)-bd_dom_sf"/>
</dbReference>
<dbReference type="PANTHER" id="PTHR43180:SF66">
    <property type="entry name" value="SHORT-CHAIN DEHYDROGENASE_REDUCTASE FAMILY PROTEIN"/>
    <property type="match status" value="1"/>
</dbReference>
<dbReference type="Gene3D" id="3.40.50.720">
    <property type="entry name" value="NAD(P)-binding Rossmann-like Domain"/>
    <property type="match status" value="1"/>
</dbReference>
<dbReference type="PRINTS" id="PR00081">
    <property type="entry name" value="GDHRDH"/>
</dbReference>
<evidence type="ECO:0000256" key="1">
    <source>
        <dbReference type="ARBA" id="ARBA00006484"/>
    </source>
</evidence>
<evidence type="ECO:0000313" key="4">
    <source>
        <dbReference type="Proteomes" id="UP000247892"/>
    </source>
</evidence>
<dbReference type="PROSITE" id="PS00061">
    <property type="entry name" value="ADH_SHORT"/>
    <property type="match status" value="1"/>
</dbReference>
<keyword evidence="4" id="KW-1185">Reference proteome</keyword>
<reference evidence="3 4" key="1">
    <citation type="submission" date="2016-07" db="EMBL/GenBank/DDBJ databases">
        <title>Draft genome sequence of Prauserella sp. YIM 121212, isolated from alkaline soil.</title>
        <authorList>
            <person name="Ruckert C."/>
            <person name="Albersmeier A."/>
            <person name="Jiang C.-L."/>
            <person name="Jiang Y."/>
            <person name="Kalinowski J."/>
            <person name="Schneider O."/>
            <person name="Winkler A."/>
            <person name="Zotchev S.B."/>
        </authorList>
    </citation>
    <scope>NUCLEOTIDE SEQUENCE [LARGE SCALE GENOMIC DNA]</scope>
    <source>
        <strain evidence="3 4">YIM 121212</strain>
    </source>
</reference>
<dbReference type="PRINTS" id="PR00080">
    <property type="entry name" value="SDRFAMILY"/>
</dbReference>
<accession>A0A318LAG5</accession>
<comment type="caution">
    <text evidence="3">The sequence shown here is derived from an EMBL/GenBank/DDBJ whole genome shotgun (WGS) entry which is preliminary data.</text>
</comment>
<gene>
    <name evidence="3" type="ORF">BA062_34440</name>
</gene>
<dbReference type="GO" id="GO:0016491">
    <property type="term" value="F:oxidoreductase activity"/>
    <property type="evidence" value="ECO:0007669"/>
    <property type="project" value="UniProtKB-KW"/>
</dbReference>
<protein>
    <submittedName>
        <fullName evidence="3">Uncharacterized protein</fullName>
    </submittedName>
</protein>
<keyword evidence="2" id="KW-0560">Oxidoreductase</keyword>
<evidence type="ECO:0000313" key="3">
    <source>
        <dbReference type="EMBL" id="PXY18709.1"/>
    </source>
</evidence>
<proteinExistence type="inferred from homology"/>
<organism evidence="3 4">
    <name type="scientific">Prauserella flavalba</name>
    <dbReference type="NCBI Taxonomy" id="1477506"/>
    <lineage>
        <taxon>Bacteria</taxon>
        <taxon>Bacillati</taxon>
        <taxon>Actinomycetota</taxon>
        <taxon>Actinomycetes</taxon>
        <taxon>Pseudonocardiales</taxon>
        <taxon>Pseudonocardiaceae</taxon>
        <taxon>Prauserella</taxon>
    </lineage>
</organism>
<dbReference type="RefSeq" id="WP_110343437.1">
    <property type="nucleotide sequence ID" value="NZ_JBHVKT010000003.1"/>
</dbReference>
<dbReference type="Proteomes" id="UP000247892">
    <property type="component" value="Unassembled WGS sequence"/>
</dbReference>
<name>A0A318LAG5_9PSEU</name>
<dbReference type="CDD" id="cd05233">
    <property type="entry name" value="SDR_c"/>
    <property type="match status" value="1"/>
</dbReference>
<dbReference type="InterPro" id="IPR002347">
    <property type="entry name" value="SDR_fam"/>
</dbReference>
<dbReference type="SUPFAM" id="SSF51735">
    <property type="entry name" value="NAD(P)-binding Rossmann-fold domains"/>
    <property type="match status" value="1"/>
</dbReference>
<dbReference type="EMBL" id="MASU01000019">
    <property type="protein sequence ID" value="PXY18709.1"/>
    <property type="molecule type" value="Genomic_DNA"/>
</dbReference>
<dbReference type="PANTHER" id="PTHR43180">
    <property type="entry name" value="3-OXOACYL-(ACYL-CARRIER-PROTEIN) REDUCTASE (AFU_ORTHOLOGUE AFUA_6G11210)"/>
    <property type="match status" value="1"/>
</dbReference>
<dbReference type="Pfam" id="PF13561">
    <property type="entry name" value="adh_short_C2"/>
    <property type="match status" value="1"/>
</dbReference>
<dbReference type="FunFam" id="3.40.50.720:FF:000084">
    <property type="entry name" value="Short-chain dehydrogenase reductase"/>
    <property type="match status" value="1"/>
</dbReference>
<evidence type="ECO:0000256" key="2">
    <source>
        <dbReference type="ARBA" id="ARBA00023002"/>
    </source>
</evidence>
<comment type="similarity">
    <text evidence="1">Belongs to the short-chain dehydrogenases/reductases (SDR) family.</text>
</comment>
<dbReference type="AlphaFoldDB" id="A0A318LAG5"/>
<dbReference type="InterPro" id="IPR020904">
    <property type="entry name" value="Sc_DH/Rdtase_CS"/>
</dbReference>